<keyword evidence="1 4" id="KW-0413">Isomerase</keyword>
<dbReference type="PANTHER" id="PTHR42943">
    <property type="entry name" value="GLUTATHIONE S-TRANSFERASE KAPPA"/>
    <property type="match status" value="1"/>
</dbReference>
<dbReference type="PIRSF" id="PIRSF006386">
    <property type="entry name" value="HCCAis_GSTk"/>
    <property type="match status" value="1"/>
</dbReference>
<name>A0A5P2H7T5_9BURK</name>
<evidence type="ECO:0000256" key="2">
    <source>
        <dbReference type="PIRSR" id="PIRSR006386-1"/>
    </source>
</evidence>
<protein>
    <recommendedName>
        <fullName evidence="1">2-hydroxychromene-2-carboxylate isomerase</fullName>
        <ecNumber evidence="1">5.99.1.4</ecNumber>
    </recommendedName>
</protein>
<dbReference type="OrthoDB" id="8560325at2"/>
<feature type="domain" description="DSBA-like thioredoxin" evidence="3">
    <location>
        <begin position="6"/>
        <end position="198"/>
    </location>
</feature>
<dbReference type="EC" id="5.99.1.4" evidence="1"/>
<evidence type="ECO:0000256" key="1">
    <source>
        <dbReference type="PIRNR" id="PIRNR006386"/>
    </source>
</evidence>
<dbReference type="Proteomes" id="UP000322822">
    <property type="component" value="Chromosome 1"/>
</dbReference>
<dbReference type="InterPro" id="IPR051924">
    <property type="entry name" value="GST_Kappa/NadH"/>
</dbReference>
<dbReference type="InterPro" id="IPR036249">
    <property type="entry name" value="Thioredoxin-like_sf"/>
</dbReference>
<dbReference type="RefSeq" id="WP_150373252.1">
    <property type="nucleotide sequence ID" value="NZ_CP044065.1"/>
</dbReference>
<dbReference type="GO" id="GO:1901170">
    <property type="term" value="P:naphthalene catabolic process"/>
    <property type="evidence" value="ECO:0007669"/>
    <property type="project" value="InterPro"/>
</dbReference>
<proteinExistence type="inferred from homology"/>
<evidence type="ECO:0000313" key="4">
    <source>
        <dbReference type="EMBL" id="QET03150.1"/>
    </source>
</evidence>
<organism evidence="4 5">
    <name type="scientific">Cupriavidus pauculus</name>
    <dbReference type="NCBI Taxonomy" id="82633"/>
    <lineage>
        <taxon>Bacteria</taxon>
        <taxon>Pseudomonadati</taxon>
        <taxon>Pseudomonadota</taxon>
        <taxon>Betaproteobacteria</taxon>
        <taxon>Burkholderiales</taxon>
        <taxon>Burkholderiaceae</taxon>
        <taxon>Cupriavidus</taxon>
    </lineage>
</organism>
<dbReference type="GO" id="GO:0006749">
    <property type="term" value="P:glutathione metabolic process"/>
    <property type="evidence" value="ECO:0007669"/>
    <property type="project" value="TreeGrafter"/>
</dbReference>
<comment type="similarity">
    <text evidence="1">Belongs to the GST superfamily. NadH family.</text>
</comment>
<dbReference type="InterPro" id="IPR014440">
    <property type="entry name" value="HCCAis_GSTk"/>
</dbReference>
<dbReference type="GO" id="GO:0004364">
    <property type="term" value="F:glutathione transferase activity"/>
    <property type="evidence" value="ECO:0007669"/>
    <property type="project" value="TreeGrafter"/>
</dbReference>
<sequence>MTRPHIDYYFWLNSDWAYLGADRLDALSRRMDVEIRHKPVDLPNVYARTGGVLLGQRAPERQQYRIAELRRWCRKLGIDVNPTPKYMCPNADLASRIVIAADRAHLPVLGLYKAILHAEWCEERDISSADTLREIVRGQGLDADALLARALQDDIEALYRRYTDEAVAAGVFGSPSYVFEGELFWGQDRLDMLEEAIALRLAS</sequence>
<dbReference type="EMBL" id="CP044065">
    <property type="protein sequence ID" value="QET03150.1"/>
    <property type="molecule type" value="Genomic_DNA"/>
</dbReference>
<dbReference type="Pfam" id="PF01323">
    <property type="entry name" value="DSBA"/>
    <property type="match status" value="1"/>
</dbReference>
<gene>
    <name evidence="4" type="ORF">FOB72_14555</name>
</gene>
<dbReference type="InterPro" id="IPR044087">
    <property type="entry name" value="NahD-like"/>
</dbReference>
<evidence type="ECO:0000259" key="3">
    <source>
        <dbReference type="Pfam" id="PF01323"/>
    </source>
</evidence>
<dbReference type="InterPro" id="IPR001853">
    <property type="entry name" value="DSBA-like_thioredoxin_dom"/>
</dbReference>
<dbReference type="PANTHER" id="PTHR42943:SF13">
    <property type="entry name" value="GLUTATHIONE S-TRANSFERASE KAPPA-RELATED"/>
    <property type="match status" value="1"/>
</dbReference>
<dbReference type="SUPFAM" id="SSF52833">
    <property type="entry name" value="Thioredoxin-like"/>
    <property type="match status" value="1"/>
</dbReference>
<dbReference type="GO" id="GO:0018845">
    <property type="term" value="F:2-hydroxychromene-2-carboxylate isomerase activity"/>
    <property type="evidence" value="ECO:0007669"/>
    <property type="project" value="UniProtKB-UniRule"/>
</dbReference>
<dbReference type="GO" id="GO:0004602">
    <property type="term" value="F:glutathione peroxidase activity"/>
    <property type="evidence" value="ECO:0007669"/>
    <property type="project" value="TreeGrafter"/>
</dbReference>
<comment type="catalytic activity">
    <reaction evidence="1">
        <text>2-hydroxychromene-2-carboxylate = (3E)-4-(2-hydroxyphenyl)-2-oxobut-3-enoate</text>
        <dbReference type="Rhea" id="RHEA:27401"/>
        <dbReference type="ChEBI" id="CHEBI:59350"/>
        <dbReference type="ChEBI" id="CHEBI:59353"/>
        <dbReference type="EC" id="5.99.1.4"/>
    </reaction>
</comment>
<accession>A0A5P2H7T5</accession>
<feature type="active site" description="Nucleophile" evidence="2">
    <location>
        <position position="14"/>
    </location>
</feature>
<dbReference type="AlphaFoldDB" id="A0A5P2H7T5"/>
<evidence type="ECO:0000313" key="5">
    <source>
        <dbReference type="Proteomes" id="UP000322822"/>
    </source>
</evidence>
<dbReference type="CDD" id="cd03022">
    <property type="entry name" value="DsbA_HCCA_Iso"/>
    <property type="match status" value="1"/>
</dbReference>
<dbReference type="Gene3D" id="3.40.30.10">
    <property type="entry name" value="Glutaredoxin"/>
    <property type="match status" value="1"/>
</dbReference>
<reference evidence="4 5" key="1">
    <citation type="submission" date="2019-09" db="EMBL/GenBank/DDBJ databases">
        <title>FDA dAtabase for Regulatory Grade micrObial Sequences (FDA-ARGOS): Supporting development and validation of Infectious Disease Dx tests.</title>
        <authorList>
            <person name="Sciortino C."/>
            <person name="Tallon L."/>
            <person name="Sadzewicz L."/>
            <person name="Vavikolanu K."/>
            <person name="Mehta A."/>
            <person name="Aluvathingal J."/>
            <person name="Nadendla S."/>
            <person name="Nandy P."/>
            <person name="Geyer C."/>
            <person name="Yan Y."/>
            <person name="Sichtig H."/>
        </authorList>
    </citation>
    <scope>NUCLEOTIDE SEQUENCE [LARGE SCALE GENOMIC DNA]</scope>
    <source>
        <strain evidence="4 5">FDAARGOS_664</strain>
    </source>
</reference>